<accession>A0A3P6SSY3</accession>
<dbReference type="AlphaFoldDB" id="A0A3P6SSY3"/>
<reference evidence="2 3" key="1">
    <citation type="submission" date="2018-11" db="EMBL/GenBank/DDBJ databases">
        <authorList>
            <consortium name="Pathogen Informatics"/>
        </authorList>
    </citation>
    <scope>NUCLEOTIDE SEQUENCE [LARGE SCALE GENOMIC DNA]</scope>
</reference>
<sequence>MRKRKVENPDVVTARTSGVTSKSQKELEQVMETERNFKQLIQDLADRKVCPPRRFTHGFIPRQRRRVSSAKGEEYPMCVL</sequence>
<name>A0A3P6SSY3_CYLGO</name>
<gene>
    <name evidence="2" type="ORF">CGOC_LOCUS7437</name>
</gene>
<dbReference type="Proteomes" id="UP000271889">
    <property type="component" value="Unassembled WGS sequence"/>
</dbReference>
<organism evidence="2 3">
    <name type="scientific">Cylicostephanus goldi</name>
    <name type="common">Nematode worm</name>
    <dbReference type="NCBI Taxonomy" id="71465"/>
    <lineage>
        <taxon>Eukaryota</taxon>
        <taxon>Metazoa</taxon>
        <taxon>Ecdysozoa</taxon>
        <taxon>Nematoda</taxon>
        <taxon>Chromadorea</taxon>
        <taxon>Rhabditida</taxon>
        <taxon>Rhabditina</taxon>
        <taxon>Rhabditomorpha</taxon>
        <taxon>Strongyloidea</taxon>
        <taxon>Strongylidae</taxon>
        <taxon>Cylicostephanus</taxon>
    </lineage>
</organism>
<dbReference type="OrthoDB" id="10624175at2759"/>
<protein>
    <submittedName>
        <fullName evidence="2">Uncharacterized protein</fullName>
    </submittedName>
</protein>
<evidence type="ECO:0000313" key="2">
    <source>
        <dbReference type="EMBL" id="VDK78286.1"/>
    </source>
</evidence>
<feature type="region of interest" description="Disordered" evidence="1">
    <location>
        <begin position="1"/>
        <end position="25"/>
    </location>
</feature>
<keyword evidence="3" id="KW-1185">Reference proteome</keyword>
<proteinExistence type="predicted"/>
<evidence type="ECO:0000256" key="1">
    <source>
        <dbReference type="SAM" id="MobiDB-lite"/>
    </source>
</evidence>
<evidence type="ECO:0000313" key="3">
    <source>
        <dbReference type="Proteomes" id="UP000271889"/>
    </source>
</evidence>
<dbReference type="EMBL" id="UYRV01025875">
    <property type="protein sequence ID" value="VDK78286.1"/>
    <property type="molecule type" value="Genomic_DNA"/>
</dbReference>